<dbReference type="AlphaFoldDB" id="A0A0R2LTB8"/>
<dbReference type="GO" id="GO:0003677">
    <property type="term" value="F:DNA binding"/>
    <property type="evidence" value="ECO:0007669"/>
    <property type="project" value="UniProtKB-UniRule"/>
</dbReference>
<keyword evidence="3 5" id="KW-0548">Nucleotidyltransferase</keyword>
<keyword evidence="1 5" id="KW-0240">DNA-directed RNA polymerase</keyword>
<name>A0A0R2LTB8_9LACO</name>
<dbReference type="Gene3D" id="3.10.20.730">
    <property type="entry name" value="RNAP, epsilon subunit-like"/>
    <property type="match status" value="1"/>
</dbReference>
<dbReference type="STRING" id="616990.IV54_GL000641"/>
<comment type="subunit">
    <text evidence="5">RNAP is composed of a core of 2 alpha, a beta and a beta' subunit. The core is associated with a delta subunit, and at least one of epsilon or omega. When a sigma factor is associated with the core the holoenzyme is formed, which can initiate transcription.</text>
</comment>
<dbReference type="GO" id="GO:0000428">
    <property type="term" value="C:DNA-directed RNA polymerase complex"/>
    <property type="evidence" value="ECO:0007669"/>
    <property type="project" value="UniProtKB-KW"/>
</dbReference>
<comment type="similarity">
    <text evidence="5">Belongs to the RNA polymerase subunit epsilon family.</text>
</comment>
<dbReference type="GO" id="GO:0003899">
    <property type="term" value="F:DNA-directed RNA polymerase activity"/>
    <property type="evidence" value="ECO:0007669"/>
    <property type="project" value="UniProtKB-UniRule"/>
</dbReference>
<protein>
    <recommendedName>
        <fullName evidence="5">DNA-directed RNA polymerase subunit epsilon</fullName>
        <shortName evidence="5">RNAP epsilon subunit</shortName>
        <ecNumber evidence="5">2.7.7.6</ecNumber>
    </recommendedName>
    <alternativeName>
        <fullName evidence="5">RNA polymerase epsilon subunit</fullName>
    </alternativeName>
    <alternativeName>
        <fullName evidence="5">Transcriptase subunit epsilon</fullName>
    </alternativeName>
</protein>
<reference evidence="6 7" key="1">
    <citation type="journal article" date="2015" name="Genome Announc.">
        <title>Expanding the biotechnology potential of lactobacilli through comparative genomics of 213 strains and associated genera.</title>
        <authorList>
            <person name="Sun Z."/>
            <person name="Harris H.M."/>
            <person name="McCann A."/>
            <person name="Guo C."/>
            <person name="Argimon S."/>
            <person name="Zhang W."/>
            <person name="Yang X."/>
            <person name="Jeffery I.B."/>
            <person name="Cooney J.C."/>
            <person name="Kagawa T.F."/>
            <person name="Liu W."/>
            <person name="Song Y."/>
            <person name="Salvetti E."/>
            <person name="Wrobel A."/>
            <person name="Rasinkangas P."/>
            <person name="Parkhill J."/>
            <person name="Rea M.C."/>
            <person name="O'Sullivan O."/>
            <person name="Ritari J."/>
            <person name="Douillard F.P."/>
            <person name="Paul Ross R."/>
            <person name="Yang R."/>
            <person name="Briner A.E."/>
            <person name="Felis G.E."/>
            <person name="de Vos W.M."/>
            <person name="Barrangou R."/>
            <person name="Klaenhammer T.R."/>
            <person name="Caufield P.W."/>
            <person name="Cui Y."/>
            <person name="Zhang H."/>
            <person name="O'Toole P.W."/>
        </authorList>
    </citation>
    <scope>NUCLEOTIDE SEQUENCE [LARGE SCALE GENOMIC DNA]</scope>
    <source>
        <strain evidence="6 7">DSM 22467</strain>
    </source>
</reference>
<dbReference type="HAMAP" id="MF_01553">
    <property type="entry name" value="RNApol_bact_RpoY"/>
    <property type="match status" value="1"/>
</dbReference>
<sequence length="90" mass="10696">MIHFSNGELNYFFKGVLSVIYKVYYQNDKKRNPKREETHSLYLEADTEVEARAQVEAHTDHNIEFIEAMEGKTLAYEQENPNYKLTEFTE</sequence>
<evidence type="ECO:0000313" key="7">
    <source>
        <dbReference type="Proteomes" id="UP000051906"/>
    </source>
</evidence>
<dbReference type="NCBIfam" id="NF010188">
    <property type="entry name" value="PRK13667.1"/>
    <property type="match status" value="1"/>
</dbReference>
<evidence type="ECO:0000313" key="6">
    <source>
        <dbReference type="EMBL" id="KRO04917.1"/>
    </source>
</evidence>
<evidence type="ECO:0000256" key="4">
    <source>
        <dbReference type="ARBA" id="ARBA00023163"/>
    </source>
</evidence>
<comment type="function">
    <text evidence="5">A non-essential component of RNA polymerase (RNAP).</text>
</comment>
<keyword evidence="4 5" id="KW-0804">Transcription</keyword>
<evidence type="ECO:0000256" key="5">
    <source>
        <dbReference type="HAMAP-Rule" id="MF_01553"/>
    </source>
</evidence>
<dbReference type="InterPro" id="IPR009907">
    <property type="entry name" value="RpoY"/>
</dbReference>
<dbReference type="PATRIC" id="fig|616990.3.peg.686"/>
<dbReference type="Proteomes" id="UP000051906">
    <property type="component" value="Unassembled WGS sequence"/>
</dbReference>
<dbReference type="Pfam" id="PF07288">
    <property type="entry name" value="RpoY"/>
    <property type="match status" value="1"/>
</dbReference>
<evidence type="ECO:0000256" key="2">
    <source>
        <dbReference type="ARBA" id="ARBA00022679"/>
    </source>
</evidence>
<proteinExistence type="inferred from homology"/>
<gene>
    <name evidence="5" type="primary">rpoY</name>
    <name evidence="6" type="ORF">IV54_GL000641</name>
</gene>
<comment type="caution">
    <text evidence="6">The sequence shown here is derived from an EMBL/GenBank/DDBJ whole genome shotgun (WGS) entry which is preliminary data.</text>
</comment>
<keyword evidence="7" id="KW-1185">Reference proteome</keyword>
<evidence type="ECO:0000256" key="3">
    <source>
        <dbReference type="ARBA" id="ARBA00022695"/>
    </source>
</evidence>
<dbReference type="EC" id="2.7.7.6" evidence="5"/>
<comment type="catalytic activity">
    <reaction evidence="5">
        <text>RNA(n) + a ribonucleoside 5'-triphosphate = RNA(n+1) + diphosphate</text>
        <dbReference type="Rhea" id="RHEA:21248"/>
        <dbReference type="Rhea" id="RHEA-COMP:14527"/>
        <dbReference type="Rhea" id="RHEA-COMP:17342"/>
        <dbReference type="ChEBI" id="CHEBI:33019"/>
        <dbReference type="ChEBI" id="CHEBI:61557"/>
        <dbReference type="ChEBI" id="CHEBI:140395"/>
        <dbReference type="EC" id="2.7.7.6"/>
    </reaction>
</comment>
<accession>A0A0R2LTB8</accession>
<organism evidence="6 7">
    <name type="scientific">Levilactobacillus paucivorans</name>
    <dbReference type="NCBI Taxonomy" id="616990"/>
    <lineage>
        <taxon>Bacteria</taxon>
        <taxon>Bacillati</taxon>
        <taxon>Bacillota</taxon>
        <taxon>Bacilli</taxon>
        <taxon>Lactobacillales</taxon>
        <taxon>Lactobacillaceae</taxon>
        <taxon>Levilactobacillus</taxon>
    </lineage>
</organism>
<dbReference type="EMBL" id="JQCA01000020">
    <property type="protein sequence ID" value="KRO04917.1"/>
    <property type="molecule type" value="Genomic_DNA"/>
</dbReference>
<evidence type="ECO:0000256" key="1">
    <source>
        <dbReference type="ARBA" id="ARBA00022478"/>
    </source>
</evidence>
<dbReference type="GO" id="GO:0006351">
    <property type="term" value="P:DNA-templated transcription"/>
    <property type="evidence" value="ECO:0007669"/>
    <property type="project" value="UniProtKB-UniRule"/>
</dbReference>
<keyword evidence="2 5" id="KW-0808">Transferase</keyword>